<dbReference type="EMBL" id="BGZK01000076">
    <property type="protein sequence ID" value="GBP16101.1"/>
    <property type="molecule type" value="Genomic_DNA"/>
</dbReference>
<protein>
    <submittedName>
        <fullName evidence="1">Uncharacterized protein</fullName>
    </submittedName>
</protein>
<keyword evidence="2" id="KW-1185">Reference proteome</keyword>
<name>A0A4C1TQ36_EUMVA</name>
<evidence type="ECO:0000313" key="2">
    <source>
        <dbReference type="Proteomes" id="UP000299102"/>
    </source>
</evidence>
<accession>A0A4C1TQ36</accession>
<sequence>MGTNVADARDNHLCDVTPPPVNVTRELVAKVSASPTRKRRHVTPCVLFTISPTTADQLVCYAKLTERRLCIISKIRTPADISSDRQMVLRRLSQRFSWWYEATADQDFLRTIAGYTQIYEESPQTSGMEHQHSRFELPFQ</sequence>
<gene>
    <name evidence="1" type="ORF">EVAR_94439_1</name>
</gene>
<reference evidence="1 2" key="1">
    <citation type="journal article" date="2019" name="Commun. Biol.">
        <title>The bagworm genome reveals a unique fibroin gene that provides high tensile strength.</title>
        <authorList>
            <person name="Kono N."/>
            <person name="Nakamura H."/>
            <person name="Ohtoshi R."/>
            <person name="Tomita M."/>
            <person name="Numata K."/>
            <person name="Arakawa K."/>
        </authorList>
    </citation>
    <scope>NUCLEOTIDE SEQUENCE [LARGE SCALE GENOMIC DNA]</scope>
</reference>
<comment type="caution">
    <text evidence="1">The sequence shown here is derived from an EMBL/GenBank/DDBJ whole genome shotgun (WGS) entry which is preliminary data.</text>
</comment>
<evidence type="ECO:0000313" key="1">
    <source>
        <dbReference type="EMBL" id="GBP16101.1"/>
    </source>
</evidence>
<dbReference type="Proteomes" id="UP000299102">
    <property type="component" value="Unassembled WGS sequence"/>
</dbReference>
<proteinExistence type="predicted"/>
<dbReference type="AlphaFoldDB" id="A0A4C1TQ36"/>
<organism evidence="1 2">
    <name type="scientific">Eumeta variegata</name>
    <name type="common">Bagworm moth</name>
    <name type="synonym">Eumeta japonica</name>
    <dbReference type="NCBI Taxonomy" id="151549"/>
    <lineage>
        <taxon>Eukaryota</taxon>
        <taxon>Metazoa</taxon>
        <taxon>Ecdysozoa</taxon>
        <taxon>Arthropoda</taxon>
        <taxon>Hexapoda</taxon>
        <taxon>Insecta</taxon>
        <taxon>Pterygota</taxon>
        <taxon>Neoptera</taxon>
        <taxon>Endopterygota</taxon>
        <taxon>Lepidoptera</taxon>
        <taxon>Glossata</taxon>
        <taxon>Ditrysia</taxon>
        <taxon>Tineoidea</taxon>
        <taxon>Psychidae</taxon>
        <taxon>Oiketicinae</taxon>
        <taxon>Eumeta</taxon>
    </lineage>
</organism>